<organism evidence="2 3">
    <name type="scientific">Natrialba swarupiae</name>
    <dbReference type="NCBI Taxonomy" id="2448032"/>
    <lineage>
        <taxon>Archaea</taxon>
        <taxon>Methanobacteriati</taxon>
        <taxon>Methanobacteriota</taxon>
        <taxon>Stenosarchaea group</taxon>
        <taxon>Halobacteria</taxon>
        <taxon>Halobacteriales</taxon>
        <taxon>Natrialbaceae</taxon>
        <taxon>Natrialba</taxon>
    </lineage>
</organism>
<proteinExistence type="predicted"/>
<keyword evidence="3" id="KW-1185">Reference proteome</keyword>
<dbReference type="RefSeq" id="WP_149081473.1">
    <property type="nucleotide sequence ID" value="NZ_VTAW01000012.1"/>
</dbReference>
<dbReference type="EMBL" id="VTAW01000012">
    <property type="protein sequence ID" value="TYT61912.1"/>
    <property type="molecule type" value="Genomic_DNA"/>
</dbReference>
<dbReference type="AlphaFoldDB" id="A0A5D5AQ48"/>
<dbReference type="Gene3D" id="6.10.140.1340">
    <property type="match status" value="1"/>
</dbReference>
<reference evidence="2 3" key="1">
    <citation type="submission" date="2019-08" db="EMBL/GenBank/DDBJ databases">
        <title>Archaea genome.</title>
        <authorList>
            <person name="Kajale S."/>
            <person name="Shouche Y."/>
            <person name="Deshpande N."/>
            <person name="Sharma A."/>
        </authorList>
    </citation>
    <scope>NUCLEOTIDE SEQUENCE [LARGE SCALE GENOMIC DNA]</scope>
    <source>
        <strain evidence="2 3">ESP3B_9</strain>
    </source>
</reference>
<sequence>MSTSLPGTADRVPESTSQTVNERIRRKLGERVQYYAEHTDEIDDRLAELEREWDVERTLEANAAGLTLVSLGLAATVDRRFLAMPAVIAAFLLQHALQGWCPPVPVFRRMGVRTQREIDAERRVLEEIQRSQ</sequence>
<protein>
    <submittedName>
        <fullName evidence="2">DUF2892 domain-containing protein</fullName>
    </submittedName>
</protein>
<gene>
    <name evidence="2" type="ORF">FYC77_10560</name>
</gene>
<dbReference type="Proteomes" id="UP000324104">
    <property type="component" value="Unassembled WGS sequence"/>
</dbReference>
<accession>A0A5D5AQ48</accession>
<evidence type="ECO:0000313" key="2">
    <source>
        <dbReference type="EMBL" id="TYT61912.1"/>
    </source>
</evidence>
<evidence type="ECO:0000313" key="3">
    <source>
        <dbReference type="Proteomes" id="UP000324104"/>
    </source>
</evidence>
<evidence type="ECO:0000256" key="1">
    <source>
        <dbReference type="SAM" id="MobiDB-lite"/>
    </source>
</evidence>
<feature type="region of interest" description="Disordered" evidence="1">
    <location>
        <begin position="1"/>
        <end position="21"/>
    </location>
</feature>
<name>A0A5D5AQ48_9EURY</name>
<comment type="caution">
    <text evidence="2">The sequence shown here is derived from an EMBL/GenBank/DDBJ whole genome shotgun (WGS) entry which is preliminary data.</text>
</comment>